<evidence type="ECO:0000313" key="3">
    <source>
        <dbReference type="Proteomes" id="UP001171111"/>
    </source>
</evidence>
<sequence>MSDITIGGSIYNVSVPLKSKLTTLKQRQQEASAELASQGLSATDAKTQAIIQQLNAQIKVLEKQLSVVNQHIRQVMGMKDDSKDEFDVSNGDMLNARLASEELERGRGELGSVLASSATNNASIKIESLSASSVDASVGEADASADTSSAGTGFSFNAAASKLAGLVSLDPANLPDNTKEQKLQKLSAQKTMIENQISEIESKINSLLSGGLNALA</sequence>
<dbReference type="EMBL" id="JAULJQ010000008">
    <property type="protein sequence ID" value="MDO2409889.1"/>
    <property type="molecule type" value="Genomic_DNA"/>
</dbReference>
<evidence type="ECO:0000256" key="1">
    <source>
        <dbReference type="SAM" id="Coils"/>
    </source>
</evidence>
<name>A0ABT8T840_9BACT</name>
<dbReference type="RefSeq" id="WP_302244657.1">
    <property type="nucleotide sequence ID" value="NZ_JAULJQ010000008.1"/>
</dbReference>
<accession>A0ABT8T840</accession>
<proteinExistence type="predicted"/>
<comment type="caution">
    <text evidence="2">The sequence shown here is derived from an EMBL/GenBank/DDBJ whole genome shotgun (WGS) entry which is preliminary data.</text>
</comment>
<keyword evidence="1" id="KW-0175">Coiled coil</keyword>
<protein>
    <submittedName>
        <fullName evidence="2">Uncharacterized protein</fullName>
    </submittedName>
</protein>
<evidence type="ECO:0000313" key="2">
    <source>
        <dbReference type="EMBL" id="MDO2409889.1"/>
    </source>
</evidence>
<keyword evidence="3" id="KW-1185">Reference proteome</keyword>
<gene>
    <name evidence="2" type="ORF">Q2362_07230</name>
</gene>
<feature type="coiled-coil region" evidence="1">
    <location>
        <begin position="44"/>
        <end position="71"/>
    </location>
</feature>
<reference evidence="2 3" key="1">
    <citation type="submission" date="2023-06" db="EMBL/GenBank/DDBJ databases">
        <title>Campylobacter magnum sp. nov., isolated from cecal contents of domestic pigs (Sus scrofa domesticus).</title>
        <authorList>
            <person name="Papic B."/>
            <person name="Gruntar I."/>
        </authorList>
    </citation>
    <scope>NUCLEOTIDE SEQUENCE [LARGE SCALE GENOMIC DNA]</scope>
    <source>
        <strain evidence="3">34484-21</strain>
    </source>
</reference>
<dbReference type="Proteomes" id="UP001171111">
    <property type="component" value="Unassembled WGS sequence"/>
</dbReference>
<organism evidence="2 3">
    <name type="scientific">Campylobacter magnus</name>
    <dbReference type="NCBI Taxonomy" id="3026462"/>
    <lineage>
        <taxon>Bacteria</taxon>
        <taxon>Pseudomonadati</taxon>
        <taxon>Campylobacterota</taxon>
        <taxon>Epsilonproteobacteria</taxon>
        <taxon>Campylobacterales</taxon>
        <taxon>Campylobacteraceae</taxon>
        <taxon>Campylobacter</taxon>
    </lineage>
</organism>